<dbReference type="GO" id="GO:0001228">
    <property type="term" value="F:DNA-binding transcription activator activity, RNA polymerase II-specific"/>
    <property type="evidence" value="ECO:0007669"/>
    <property type="project" value="TreeGrafter"/>
</dbReference>
<dbReference type="SUPFAM" id="SSF57667">
    <property type="entry name" value="beta-beta-alpha zinc fingers"/>
    <property type="match status" value="6"/>
</dbReference>
<keyword evidence="6" id="KW-0238">DNA-binding</keyword>
<feature type="domain" description="C2H2-type" evidence="10">
    <location>
        <begin position="427"/>
        <end position="454"/>
    </location>
</feature>
<feature type="domain" description="C2H2-type" evidence="10">
    <location>
        <begin position="283"/>
        <end position="310"/>
    </location>
</feature>
<comment type="caution">
    <text evidence="11">The sequence shown here is derived from an EMBL/GenBank/DDBJ whole genome shotgun (WGS) entry which is preliminary data.</text>
</comment>
<evidence type="ECO:0000256" key="2">
    <source>
        <dbReference type="ARBA" id="ARBA00022737"/>
    </source>
</evidence>
<keyword evidence="1" id="KW-0479">Metal-binding</keyword>
<sequence length="518" mass="60296">MLLPMYRILNTMSPESCDISIGDHCDNANLANTSEVNSLFGEESSPFQLDEAVPVESITSSVNVNSPPSRKSKTEEDAQCEHLLSLGLCRISSIKSNSSTGEVCKSKIKRNISKRYSKTTTDANCEQVSRVVQSCIDDKKYLCKICQLHLKTKDSLRVHMQCHKDDGGFKCLYCECYISEWNLMEKHIHTHRNLKRNFKCQVCGKKYRTLRAWKSHMRSHDRKNEFFMCTKCHLSFENEQIRNLHVTCHHDDVFKCWQCGFVDCEWIKIYKHLCVHDSTLQPYICSLCNQRFYREAPLKAHLAKHKTSKPVVCPICDRIFKSEYQMTMHQKDFHQKQNICYSSKKKKTEDGVTVAQADVSVKPLKNLSRDYSCDICSRKCSSKLALQRHMGVHVGEKPFKCQLCEYKTRLKASLTQHMRIHTGEKPFKCKVCSYASIDASSLRRHTRTHTSEKPYKCQHCSYSCIQKKSLDLHIRRHHTQEKFDCFYCHYSSPDKQLVQKHTKKYHSTENISKQHLNS</sequence>
<evidence type="ECO:0000256" key="7">
    <source>
        <dbReference type="ARBA" id="ARBA00023163"/>
    </source>
</evidence>
<dbReference type="FunFam" id="3.30.160.60:FF:000446">
    <property type="entry name" value="Zinc finger protein"/>
    <property type="match status" value="1"/>
</dbReference>
<accession>A0A8T2JB73</accession>
<evidence type="ECO:0000256" key="1">
    <source>
        <dbReference type="ARBA" id="ARBA00022723"/>
    </source>
</evidence>
<dbReference type="SMART" id="SM00355">
    <property type="entry name" value="ZnF_C2H2"/>
    <property type="match status" value="12"/>
</dbReference>
<dbReference type="EMBL" id="JAACNH010000005">
    <property type="protein sequence ID" value="KAG8442459.1"/>
    <property type="molecule type" value="Genomic_DNA"/>
</dbReference>
<feature type="domain" description="C2H2-type" evidence="10">
    <location>
        <begin position="399"/>
        <end position="426"/>
    </location>
</feature>
<dbReference type="Gene3D" id="3.30.160.60">
    <property type="entry name" value="Classic Zinc Finger"/>
    <property type="match status" value="7"/>
</dbReference>
<dbReference type="Pfam" id="PF00096">
    <property type="entry name" value="zf-C2H2"/>
    <property type="match status" value="3"/>
</dbReference>
<dbReference type="GO" id="GO:0008270">
    <property type="term" value="F:zinc ion binding"/>
    <property type="evidence" value="ECO:0007669"/>
    <property type="project" value="UniProtKB-KW"/>
</dbReference>
<feature type="domain" description="C2H2-type" evidence="10">
    <location>
        <begin position="455"/>
        <end position="483"/>
    </location>
</feature>
<dbReference type="PANTHER" id="PTHR24393">
    <property type="entry name" value="ZINC FINGER PROTEIN"/>
    <property type="match status" value="1"/>
</dbReference>
<evidence type="ECO:0000256" key="3">
    <source>
        <dbReference type="ARBA" id="ARBA00022771"/>
    </source>
</evidence>
<dbReference type="FunFam" id="3.30.160.60:FF:002069">
    <property type="entry name" value="Uncharacterized protein"/>
    <property type="match status" value="1"/>
</dbReference>
<dbReference type="InterPro" id="IPR036236">
    <property type="entry name" value="Znf_C2H2_sf"/>
</dbReference>
<keyword evidence="3 9" id="KW-0863">Zinc-finger</keyword>
<dbReference type="Proteomes" id="UP000812440">
    <property type="component" value="Chromosome 6"/>
</dbReference>
<protein>
    <recommendedName>
        <fullName evidence="10">C2H2-type domain-containing protein</fullName>
    </recommendedName>
</protein>
<proteinExistence type="predicted"/>
<dbReference type="GO" id="GO:0005634">
    <property type="term" value="C:nucleus"/>
    <property type="evidence" value="ECO:0007669"/>
    <property type="project" value="TreeGrafter"/>
</dbReference>
<organism evidence="11 12">
    <name type="scientific">Hymenochirus boettgeri</name>
    <name type="common">Congo dwarf clawed frog</name>
    <dbReference type="NCBI Taxonomy" id="247094"/>
    <lineage>
        <taxon>Eukaryota</taxon>
        <taxon>Metazoa</taxon>
        <taxon>Chordata</taxon>
        <taxon>Craniata</taxon>
        <taxon>Vertebrata</taxon>
        <taxon>Euteleostomi</taxon>
        <taxon>Amphibia</taxon>
        <taxon>Batrachia</taxon>
        <taxon>Anura</taxon>
        <taxon>Pipoidea</taxon>
        <taxon>Pipidae</taxon>
        <taxon>Pipinae</taxon>
        <taxon>Hymenochirus</taxon>
    </lineage>
</organism>
<keyword evidence="2" id="KW-0677">Repeat</keyword>
<gene>
    <name evidence="11" type="ORF">GDO86_011302</name>
</gene>
<feature type="domain" description="C2H2-type" evidence="10">
    <location>
        <begin position="371"/>
        <end position="398"/>
    </location>
</feature>
<evidence type="ECO:0000256" key="5">
    <source>
        <dbReference type="ARBA" id="ARBA00023015"/>
    </source>
</evidence>
<evidence type="ECO:0000259" key="10">
    <source>
        <dbReference type="PROSITE" id="PS50157"/>
    </source>
</evidence>
<keyword evidence="8" id="KW-0539">Nucleus</keyword>
<dbReference type="PROSITE" id="PS00028">
    <property type="entry name" value="ZINC_FINGER_C2H2_1"/>
    <property type="match status" value="7"/>
</dbReference>
<feature type="domain" description="C2H2-type" evidence="10">
    <location>
        <begin position="311"/>
        <end position="339"/>
    </location>
</feature>
<feature type="domain" description="C2H2-type" evidence="10">
    <location>
        <begin position="198"/>
        <end position="225"/>
    </location>
</feature>
<evidence type="ECO:0000256" key="8">
    <source>
        <dbReference type="ARBA" id="ARBA00023242"/>
    </source>
</evidence>
<dbReference type="PROSITE" id="PS50157">
    <property type="entry name" value="ZINC_FINGER_C2H2_2"/>
    <property type="match status" value="7"/>
</dbReference>
<reference evidence="11" key="1">
    <citation type="thesis" date="2020" institute="ProQuest LLC" country="789 East Eisenhower Parkway, Ann Arbor, MI, USA">
        <title>Comparative Genomics and Chromosome Evolution.</title>
        <authorList>
            <person name="Mudd A.B."/>
        </authorList>
    </citation>
    <scope>NUCLEOTIDE SEQUENCE</scope>
    <source>
        <strain evidence="11">Female2</strain>
        <tissue evidence="11">Blood</tissue>
    </source>
</reference>
<dbReference type="GO" id="GO:0000978">
    <property type="term" value="F:RNA polymerase II cis-regulatory region sequence-specific DNA binding"/>
    <property type="evidence" value="ECO:0007669"/>
    <property type="project" value="TreeGrafter"/>
</dbReference>
<dbReference type="PANTHER" id="PTHR24393:SF34">
    <property type="entry name" value="PR_SET DOMAIN 13"/>
    <property type="match status" value="1"/>
</dbReference>
<dbReference type="Pfam" id="PF12874">
    <property type="entry name" value="zf-met"/>
    <property type="match status" value="1"/>
</dbReference>
<evidence type="ECO:0000256" key="9">
    <source>
        <dbReference type="PROSITE-ProRule" id="PRU00042"/>
    </source>
</evidence>
<keyword evidence="5" id="KW-0805">Transcription regulation</keyword>
<evidence type="ECO:0000256" key="6">
    <source>
        <dbReference type="ARBA" id="ARBA00023125"/>
    </source>
</evidence>
<keyword evidence="7" id="KW-0804">Transcription</keyword>
<dbReference type="AlphaFoldDB" id="A0A8T2JB73"/>
<evidence type="ECO:0000313" key="11">
    <source>
        <dbReference type="EMBL" id="KAG8442459.1"/>
    </source>
</evidence>
<keyword evidence="12" id="KW-1185">Reference proteome</keyword>
<dbReference type="FunFam" id="3.30.160.60:FF:001485">
    <property type="entry name" value="Krueppel-related zinc finger protein"/>
    <property type="match status" value="1"/>
</dbReference>
<dbReference type="Pfam" id="PF13912">
    <property type="entry name" value="zf-C2H2_6"/>
    <property type="match status" value="1"/>
</dbReference>
<name>A0A8T2JB73_9PIPI</name>
<evidence type="ECO:0000256" key="4">
    <source>
        <dbReference type="ARBA" id="ARBA00022833"/>
    </source>
</evidence>
<keyword evidence="4" id="KW-0862">Zinc</keyword>
<dbReference type="OrthoDB" id="654211at2759"/>
<dbReference type="InterPro" id="IPR013087">
    <property type="entry name" value="Znf_C2H2_type"/>
</dbReference>
<evidence type="ECO:0000313" key="12">
    <source>
        <dbReference type="Proteomes" id="UP000812440"/>
    </source>
</evidence>